<gene>
    <name evidence="1" type="ORF">FJM51_05750</name>
</gene>
<name>A0A501WTI5_9RHOB</name>
<evidence type="ECO:0000313" key="2">
    <source>
        <dbReference type="Proteomes" id="UP000319255"/>
    </source>
</evidence>
<comment type="caution">
    <text evidence="1">The sequence shown here is derived from an EMBL/GenBank/DDBJ whole genome shotgun (WGS) entry which is preliminary data.</text>
</comment>
<evidence type="ECO:0008006" key="3">
    <source>
        <dbReference type="Google" id="ProtNLM"/>
    </source>
</evidence>
<accession>A0A501WTI5</accession>
<dbReference type="EMBL" id="VFRP01000003">
    <property type="protein sequence ID" value="TPE52679.1"/>
    <property type="molecule type" value="Genomic_DNA"/>
</dbReference>
<sequence length="71" mass="8373">MYADTNALRAAPRRSLGDRLRSHLAARLAHFRARRDMDRLLAAEEHILRDIGIGRDEILYRRRLPFSEFIL</sequence>
<dbReference type="RefSeq" id="WP_140453161.1">
    <property type="nucleotide sequence ID" value="NZ_VFRP01000003.1"/>
</dbReference>
<dbReference type="AlphaFoldDB" id="A0A501WTI5"/>
<organism evidence="1 2">
    <name type="scientific">Amaricoccus solimangrovi</name>
    <dbReference type="NCBI Taxonomy" id="2589815"/>
    <lineage>
        <taxon>Bacteria</taxon>
        <taxon>Pseudomonadati</taxon>
        <taxon>Pseudomonadota</taxon>
        <taxon>Alphaproteobacteria</taxon>
        <taxon>Rhodobacterales</taxon>
        <taxon>Paracoccaceae</taxon>
        <taxon>Amaricoccus</taxon>
    </lineage>
</organism>
<protein>
    <recommendedName>
        <fullName evidence="3">DUF1127 domain-containing protein</fullName>
    </recommendedName>
</protein>
<keyword evidence="2" id="KW-1185">Reference proteome</keyword>
<reference evidence="1 2" key="1">
    <citation type="submission" date="2019-06" db="EMBL/GenBank/DDBJ databases">
        <title>A novel bacterium of genus Amaricoccus, isolated from marine sediment.</title>
        <authorList>
            <person name="Huang H."/>
            <person name="Mo K."/>
            <person name="Hu Y."/>
        </authorList>
    </citation>
    <scope>NUCLEOTIDE SEQUENCE [LARGE SCALE GENOMIC DNA]</scope>
    <source>
        <strain evidence="1 2">HB172011</strain>
    </source>
</reference>
<proteinExistence type="predicted"/>
<evidence type="ECO:0000313" key="1">
    <source>
        <dbReference type="EMBL" id="TPE52679.1"/>
    </source>
</evidence>
<dbReference type="Proteomes" id="UP000319255">
    <property type="component" value="Unassembled WGS sequence"/>
</dbReference>